<feature type="compositionally biased region" description="Basic and acidic residues" evidence="1">
    <location>
        <begin position="1"/>
        <end position="10"/>
    </location>
</feature>
<sequence length="519" mass="57078">MAVASRESHILHSFPKPPLGTPSPRFSRVPSPKRDTTIAAQYRASDFGFIQVALDTASLDNDSLYEDPEPFEKHQSMAALVIDSEPNLGDLQLVLDSSSRLYAPGETITGYVSGWDQFSHVHIILEGRAKSCIRNEKAEFKDHAPLLYQVTHLSPQVSGMIPRFSVTIPETTQGGLASLDDFAPYDQDFTRYWTHDWPSQESYECEPGHPLPPSMTMPLQPSHVLTSRAAGRGHIEYNLLAIRSRRNRVTGKLVPEAGCTTPVFLTTQRLTQSKVLELTSQKQSTTTHLEVQTSQLSKISRLSLREQVWDAFNSSNPSFYFAPHITTPELAVPGSDVKIAISISIMPPPPGKLYNFPVPDVSVVGFACRVRSYTGIRVLRTSSAAASPSPKPTQSKAHTFKACELRTSSTPPKAVFVPKDGAFENQACVISITLPKTVLPSFKTFNFWRSYRIECDVTFRVAGKEVTAHTESDLNIVARFAGTVEDGTPSARMEGEDEEGLGIAMAKEVVRASAPAGWT</sequence>
<dbReference type="OrthoDB" id="3789699at2759"/>
<gene>
    <name evidence="2" type="ORF">B0J11DRAFT_509603</name>
</gene>
<evidence type="ECO:0008006" key="4">
    <source>
        <dbReference type="Google" id="ProtNLM"/>
    </source>
</evidence>
<evidence type="ECO:0000256" key="1">
    <source>
        <dbReference type="SAM" id="MobiDB-lite"/>
    </source>
</evidence>
<protein>
    <recommendedName>
        <fullName evidence="4">Arrestin-like N-terminal domain-containing protein</fullName>
    </recommendedName>
</protein>
<accession>A0A9P9DFQ2</accession>
<comment type="caution">
    <text evidence="2">The sequence shown here is derived from an EMBL/GenBank/DDBJ whole genome shotgun (WGS) entry which is preliminary data.</text>
</comment>
<organism evidence="2 3">
    <name type="scientific">Dendryphion nanum</name>
    <dbReference type="NCBI Taxonomy" id="256645"/>
    <lineage>
        <taxon>Eukaryota</taxon>
        <taxon>Fungi</taxon>
        <taxon>Dikarya</taxon>
        <taxon>Ascomycota</taxon>
        <taxon>Pezizomycotina</taxon>
        <taxon>Dothideomycetes</taxon>
        <taxon>Pleosporomycetidae</taxon>
        <taxon>Pleosporales</taxon>
        <taxon>Torulaceae</taxon>
        <taxon>Dendryphion</taxon>
    </lineage>
</organism>
<dbReference type="Proteomes" id="UP000700596">
    <property type="component" value="Unassembled WGS sequence"/>
</dbReference>
<keyword evidence="3" id="KW-1185">Reference proteome</keyword>
<evidence type="ECO:0000313" key="2">
    <source>
        <dbReference type="EMBL" id="KAH7117911.1"/>
    </source>
</evidence>
<feature type="region of interest" description="Disordered" evidence="1">
    <location>
        <begin position="1"/>
        <end position="33"/>
    </location>
</feature>
<evidence type="ECO:0000313" key="3">
    <source>
        <dbReference type="Proteomes" id="UP000700596"/>
    </source>
</evidence>
<dbReference type="EMBL" id="JAGMWT010000013">
    <property type="protein sequence ID" value="KAH7117911.1"/>
    <property type="molecule type" value="Genomic_DNA"/>
</dbReference>
<dbReference type="AlphaFoldDB" id="A0A9P9DFQ2"/>
<reference evidence="2" key="1">
    <citation type="journal article" date="2021" name="Nat. Commun.">
        <title>Genetic determinants of endophytism in the Arabidopsis root mycobiome.</title>
        <authorList>
            <person name="Mesny F."/>
            <person name="Miyauchi S."/>
            <person name="Thiergart T."/>
            <person name="Pickel B."/>
            <person name="Atanasova L."/>
            <person name="Karlsson M."/>
            <person name="Huettel B."/>
            <person name="Barry K.W."/>
            <person name="Haridas S."/>
            <person name="Chen C."/>
            <person name="Bauer D."/>
            <person name="Andreopoulos W."/>
            <person name="Pangilinan J."/>
            <person name="LaButti K."/>
            <person name="Riley R."/>
            <person name="Lipzen A."/>
            <person name="Clum A."/>
            <person name="Drula E."/>
            <person name="Henrissat B."/>
            <person name="Kohler A."/>
            <person name="Grigoriev I.V."/>
            <person name="Martin F.M."/>
            <person name="Hacquard S."/>
        </authorList>
    </citation>
    <scope>NUCLEOTIDE SEQUENCE</scope>
    <source>
        <strain evidence="2">MPI-CAGE-CH-0243</strain>
    </source>
</reference>
<proteinExistence type="predicted"/>
<name>A0A9P9DFQ2_9PLEO</name>